<feature type="domain" description="ABC transporter" evidence="5">
    <location>
        <begin position="339"/>
        <end position="528"/>
    </location>
</feature>
<dbReference type="Gene3D" id="3.40.50.300">
    <property type="entry name" value="P-loop containing nucleotide triphosphate hydrolases"/>
    <property type="match status" value="2"/>
</dbReference>
<dbReference type="SMART" id="SM00382">
    <property type="entry name" value="AAA"/>
    <property type="match status" value="2"/>
</dbReference>
<dbReference type="PANTHER" id="PTHR19211">
    <property type="entry name" value="ATP-BINDING TRANSPORT PROTEIN-RELATED"/>
    <property type="match status" value="1"/>
</dbReference>
<reference evidence="7" key="1">
    <citation type="submission" date="2017-09" db="EMBL/GenBank/DDBJ databases">
        <title>Genome sequence of Nannocystis excedens DSM 71.</title>
        <authorList>
            <person name="Blom J."/>
        </authorList>
    </citation>
    <scope>NUCLEOTIDE SEQUENCE [LARGE SCALE GENOMIC DNA]</scope>
    <source>
        <strain evidence="7">type strain: E19</strain>
    </source>
</reference>
<dbReference type="KEGG" id="hdi:HDIA_1871"/>
<name>A0A2C9D4Z7_9HYPH</name>
<evidence type="ECO:0000256" key="3">
    <source>
        <dbReference type="ARBA" id="ARBA00022840"/>
    </source>
</evidence>
<feature type="compositionally biased region" description="Basic and acidic residues" evidence="4">
    <location>
        <begin position="250"/>
        <end position="267"/>
    </location>
</feature>
<dbReference type="GO" id="GO:0005524">
    <property type="term" value="F:ATP binding"/>
    <property type="evidence" value="ECO:0007669"/>
    <property type="project" value="UniProtKB-KW"/>
</dbReference>
<evidence type="ECO:0000313" key="7">
    <source>
        <dbReference type="Proteomes" id="UP000223606"/>
    </source>
</evidence>
<dbReference type="InterPro" id="IPR003593">
    <property type="entry name" value="AAA+_ATPase"/>
</dbReference>
<keyword evidence="7" id="KW-1185">Reference proteome</keyword>
<dbReference type="Pfam" id="PF00005">
    <property type="entry name" value="ABC_tran"/>
    <property type="match status" value="2"/>
</dbReference>
<evidence type="ECO:0000256" key="1">
    <source>
        <dbReference type="ARBA" id="ARBA00022737"/>
    </source>
</evidence>
<dbReference type="GO" id="GO:0016887">
    <property type="term" value="F:ATP hydrolysis activity"/>
    <property type="evidence" value="ECO:0007669"/>
    <property type="project" value="InterPro"/>
</dbReference>
<protein>
    <submittedName>
        <fullName evidence="6">Putative ABC transporter ATP-binding protein YjjK</fullName>
    </submittedName>
</protein>
<accession>A0A2C9D4Z7</accession>
<evidence type="ECO:0000259" key="5">
    <source>
        <dbReference type="PROSITE" id="PS50893"/>
    </source>
</evidence>
<dbReference type="CDD" id="cd03221">
    <property type="entry name" value="ABCF_EF-3"/>
    <property type="match status" value="2"/>
</dbReference>
<dbReference type="EMBL" id="LT960614">
    <property type="protein sequence ID" value="SON55412.1"/>
    <property type="molecule type" value="Genomic_DNA"/>
</dbReference>
<dbReference type="FunFam" id="3.40.50.300:FF:000597">
    <property type="entry name" value="ABC transporter ATP-binding protein"/>
    <property type="match status" value="1"/>
</dbReference>
<proteinExistence type="predicted"/>
<dbReference type="InterPro" id="IPR027417">
    <property type="entry name" value="P-loop_NTPase"/>
</dbReference>
<dbReference type="InterPro" id="IPR003439">
    <property type="entry name" value="ABC_transporter-like_ATP-bd"/>
</dbReference>
<dbReference type="SUPFAM" id="SSF52540">
    <property type="entry name" value="P-loop containing nucleoside triphosphate hydrolases"/>
    <property type="match status" value="2"/>
</dbReference>
<keyword evidence="2" id="KW-0547">Nucleotide-binding</keyword>
<evidence type="ECO:0000313" key="6">
    <source>
        <dbReference type="EMBL" id="SON55412.1"/>
    </source>
</evidence>
<dbReference type="InterPro" id="IPR050611">
    <property type="entry name" value="ABCF"/>
</dbReference>
<organism evidence="6 7">
    <name type="scientific">Hartmannibacter diazotrophicus</name>
    <dbReference type="NCBI Taxonomy" id="1482074"/>
    <lineage>
        <taxon>Bacteria</taxon>
        <taxon>Pseudomonadati</taxon>
        <taxon>Pseudomonadota</taxon>
        <taxon>Alphaproteobacteria</taxon>
        <taxon>Hyphomicrobiales</taxon>
        <taxon>Pleomorphomonadaceae</taxon>
        <taxon>Hartmannibacter</taxon>
    </lineage>
</organism>
<dbReference type="FunFam" id="3.40.50.300:FF:001320">
    <property type="entry name" value="Heme ABC transporter ATP-binding protein"/>
    <property type="match status" value="1"/>
</dbReference>
<feature type="domain" description="ABC transporter" evidence="5">
    <location>
        <begin position="7"/>
        <end position="237"/>
    </location>
</feature>
<sequence length="532" mass="56828">MLMPSSATLSRLNLAAPDGRLLFSNLDLSFGAERSGLVGRNGIGKTTLLRAIAGDLRPQSGTIATTGSVAFLRQALRPRPDEAIVDLFGARARLEILRRAEKGEATLGEIEAADWTLESRINAELARVNLDTPLDTRLAQLSGGETTRARLAALVFAKPDLLLLDEPTNNLDRSGRDAVIALLAERRGAAIVVSHDRELLEGMDAIVELTTLGASRHGGGWSDYRRQKAIEIEAARHDLSTAERQLGEIDRKAQQVAERKSRKDGGGRRKASKGDMPAIIAGGRRDRSEDTGGTMARLAKTRRTQAAAAVSDALNRVEVLLPFSVVLAPTGLPAGREILKLDMVSAGYIPGRPVFRDLSFSIVGPERVAIAGPNGAGKTTLLKIIAGALPPWTGEARVTPDFAMFDQTVSLLDSAQTILENFRHINPAADENACRRALARFMFRADAAHQTASTLSGGQLLRAGLACVLGGPTPPSLLILDEPTNHLDVESLEAVEAGLRAYDGALLVISHDETFLEAIGISRRLVLGETTG</sequence>
<dbReference type="PROSITE" id="PS50893">
    <property type="entry name" value="ABC_TRANSPORTER_2"/>
    <property type="match status" value="2"/>
</dbReference>
<evidence type="ECO:0000256" key="2">
    <source>
        <dbReference type="ARBA" id="ARBA00022741"/>
    </source>
</evidence>
<gene>
    <name evidence="6" type="primary">yjjK</name>
    <name evidence="6" type="ORF">HDIA_1871</name>
</gene>
<dbReference type="PANTHER" id="PTHR19211:SF6">
    <property type="entry name" value="BLL7188 PROTEIN"/>
    <property type="match status" value="1"/>
</dbReference>
<keyword evidence="3 6" id="KW-0067">ATP-binding</keyword>
<feature type="region of interest" description="Disordered" evidence="4">
    <location>
        <begin position="250"/>
        <end position="293"/>
    </location>
</feature>
<dbReference type="AlphaFoldDB" id="A0A2C9D4Z7"/>
<evidence type="ECO:0000256" key="4">
    <source>
        <dbReference type="SAM" id="MobiDB-lite"/>
    </source>
</evidence>
<keyword evidence="1" id="KW-0677">Repeat</keyword>
<dbReference type="Proteomes" id="UP000223606">
    <property type="component" value="Chromosome 1"/>
</dbReference>